<dbReference type="EMBL" id="UYJE01005704">
    <property type="protein sequence ID" value="VDI39617.1"/>
    <property type="molecule type" value="Genomic_DNA"/>
</dbReference>
<dbReference type="Gene3D" id="2.120.10.30">
    <property type="entry name" value="TolB, C-terminal domain"/>
    <property type="match status" value="1"/>
</dbReference>
<organism evidence="2 3">
    <name type="scientific">Mytilus galloprovincialis</name>
    <name type="common">Mediterranean mussel</name>
    <dbReference type="NCBI Taxonomy" id="29158"/>
    <lineage>
        <taxon>Eukaryota</taxon>
        <taxon>Metazoa</taxon>
        <taxon>Spiralia</taxon>
        <taxon>Lophotrochozoa</taxon>
        <taxon>Mollusca</taxon>
        <taxon>Bivalvia</taxon>
        <taxon>Autobranchia</taxon>
        <taxon>Pteriomorphia</taxon>
        <taxon>Mytilida</taxon>
        <taxon>Mytiloidea</taxon>
        <taxon>Mytilidae</taxon>
        <taxon>Mytilinae</taxon>
        <taxon>Mytilus</taxon>
    </lineage>
</organism>
<protein>
    <recommendedName>
        <fullName evidence="1">DZIP3-like HEPN domain-containing protein</fullName>
    </recommendedName>
</protein>
<evidence type="ECO:0000313" key="2">
    <source>
        <dbReference type="EMBL" id="VDI39617.1"/>
    </source>
</evidence>
<dbReference type="CDD" id="cd19756">
    <property type="entry name" value="Bbox2"/>
    <property type="match status" value="1"/>
</dbReference>
<dbReference type="OrthoDB" id="6064806at2759"/>
<sequence length="935" mass="106716">MATAMLHTKESRTRLARILLVVSDVCPEIMQELLLNSIPPRTLFNMIQNDKKMNDNLNSKEQKIVQDMYQKGFADVDVTFAYKLLKYFNLIPTPTQNWGREPRSCDLSVSDDVERIHHWRNSVCHRASKEVSETELQKYFTDFIEIGRRFDTEFQKHLNFGYFSKISALKTQSIDTETEAKYTNALEEICELKLKLRHTMKNDKTLNIYYGTDFESLMQETNEMGQNEGEVAATIVIHGCDNEEEITEKINKLKENLNTGRYTIKLNSASYGISIQTKMLKYRKSILADVTGFIEDILDLSGVDDDVTATLRLFDVILDKDDCTQSSTRQDEWLSSYVTEPGMQTKPIRLEVGIKSKTLQSSTSLQENVIGFVTDVLETANAYVITQDQRIVDVILQGEHTDFHRKGNIYKPCDDCSNVQLRITTYGCSTCRKFYCHACFDIHTQSSIHHKVFQNIDVYPFACLIHQNECISSFCSYHDQLCCSACVCTFHPKCKMVDISECKSFNSSFESDLQQRLQDSKDAQVDIVERMSEHNSHLTTNHQQILSRILGIKNILTQRLCDLGNAAEEKLLKIVNDNKSLSNELLSRNSTLKTFDLDTEFNKSKHWIEGGHKFVLLKLIEKHLANEEIYLDSVRNKLQVSTIKLQDDNIDAVLSSFGQISVFQEKVTLPSLRKIKQSQAPVLRQKSSIEISLISKLMASDYNDRAKISAGLFLLDGKILLKDSVYNCLYICQEDGSFYEQINLENWPADITVVNESLVAVALWENGIQIVDVNTSLIQHNREIGFVSGLSSYKEMLVIILDGHLFRTDLNGNIIKVLDRTCAAISVSVDVEGKIYYTDETSICCIDWDGGPISKRKLKNLAPEYMCVNKYGEVFALNTTENSVFKLFKSLKQYELILGHEDNIKRPRGLAYNNNDDRLMVINDDGASVDIFQLN</sequence>
<evidence type="ECO:0000313" key="3">
    <source>
        <dbReference type="Proteomes" id="UP000596742"/>
    </source>
</evidence>
<proteinExistence type="predicted"/>
<dbReference type="InterPro" id="IPR011042">
    <property type="entry name" value="6-blade_b-propeller_TolB-like"/>
</dbReference>
<comment type="caution">
    <text evidence="2">The sequence shown here is derived from an EMBL/GenBank/DDBJ whole genome shotgun (WGS) entry which is preliminary data.</text>
</comment>
<name>A0A8B6EX61_MYTGA</name>
<reference evidence="2" key="1">
    <citation type="submission" date="2018-11" db="EMBL/GenBank/DDBJ databases">
        <authorList>
            <person name="Alioto T."/>
            <person name="Alioto T."/>
        </authorList>
    </citation>
    <scope>NUCLEOTIDE SEQUENCE</scope>
</reference>
<dbReference type="Pfam" id="PF18738">
    <property type="entry name" value="HEPN_DZIP3"/>
    <property type="match status" value="1"/>
</dbReference>
<dbReference type="AlphaFoldDB" id="A0A8B6EX61"/>
<accession>A0A8B6EX61</accession>
<keyword evidence="3" id="KW-1185">Reference proteome</keyword>
<feature type="domain" description="DZIP3-like HEPN" evidence="1">
    <location>
        <begin position="73"/>
        <end position="182"/>
    </location>
</feature>
<gene>
    <name evidence="2" type="ORF">MGAL_10B061235</name>
</gene>
<dbReference type="SUPFAM" id="SSF63829">
    <property type="entry name" value="Calcium-dependent phosphotriesterase"/>
    <property type="match status" value="1"/>
</dbReference>
<evidence type="ECO:0000259" key="1">
    <source>
        <dbReference type="Pfam" id="PF18738"/>
    </source>
</evidence>
<dbReference type="Proteomes" id="UP000596742">
    <property type="component" value="Unassembled WGS sequence"/>
</dbReference>
<dbReference type="InterPro" id="IPR041249">
    <property type="entry name" value="HEPN_DZIP3"/>
</dbReference>